<proteinExistence type="predicted"/>
<sequence length="320" mass="36591">MANVELIIQNGSKIQQCVVEEGVVWETQRRKAPGKLTFTVLKDEALGFQEGNPVIFKYNGNKIFYGFVFTKERQNNDKIKVTAYDQLRYLKNKDTYVFTNKSAVQILKTIAADFKLNFGSADDTRYYIPTLTADNKELFEIIQMALDETTASTGEVYVLYDEFGKLILNNIKDMRLNILIDEETGESFNYTTSIDNETYNKVKLVYEDKKNGKREIYIAQDTNNINKWGVLQYFETIQESTNGKLKADTLLKQFNRKSRKLSVNKAFGDVRVRGGSVLPVALYLGDITVANYMVVENVKHTFDESSHLMDLQLIGGEFIA</sequence>
<dbReference type="Pfam" id="PF24032">
    <property type="entry name" value="YQBQ"/>
    <property type="match status" value="1"/>
</dbReference>
<evidence type="ECO:0000313" key="2">
    <source>
        <dbReference type="EMBL" id="MBB5148165.1"/>
    </source>
</evidence>
<evidence type="ECO:0000259" key="1">
    <source>
        <dbReference type="Pfam" id="PF24032"/>
    </source>
</evidence>
<name>A0A840PIC1_URETH</name>
<dbReference type="InterPro" id="IPR056937">
    <property type="entry name" value="YqbQ/XkdQ"/>
</dbReference>
<protein>
    <recommendedName>
        <fullName evidence="1">YqbQ/XkdQ domain-containing protein</fullName>
    </recommendedName>
</protein>
<dbReference type="Proteomes" id="UP000557217">
    <property type="component" value="Unassembled WGS sequence"/>
</dbReference>
<dbReference type="AlphaFoldDB" id="A0A840PIC1"/>
<feature type="domain" description="YqbQ/XkdQ" evidence="1">
    <location>
        <begin position="23"/>
        <end position="313"/>
    </location>
</feature>
<reference evidence="2 3" key="1">
    <citation type="submission" date="2020-08" db="EMBL/GenBank/DDBJ databases">
        <title>Genomic Encyclopedia of Type Strains, Phase IV (KMG-IV): sequencing the most valuable type-strain genomes for metagenomic binning, comparative biology and taxonomic classification.</title>
        <authorList>
            <person name="Goeker M."/>
        </authorList>
    </citation>
    <scope>NUCLEOTIDE SEQUENCE [LARGE SCALE GENOMIC DNA]</scope>
    <source>
        <strain evidence="2 3">DSM 10633</strain>
    </source>
</reference>
<dbReference type="RefSeq" id="WP_168412009.1">
    <property type="nucleotide sequence ID" value="NZ_JAAXPW010000006.1"/>
</dbReference>
<evidence type="ECO:0000313" key="3">
    <source>
        <dbReference type="Proteomes" id="UP000557217"/>
    </source>
</evidence>
<comment type="caution">
    <text evidence="2">The sequence shown here is derived from an EMBL/GenBank/DDBJ whole genome shotgun (WGS) entry which is preliminary data.</text>
</comment>
<accession>A0A840PIC1</accession>
<keyword evidence="3" id="KW-1185">Reference proteome</keyword>
<organism evidence="2 3">
    <name type="scientific">Ureibacillus thermosphaericus</name>
    <dbReference type="NCBI Taxonomy" id="51173"/>
    <lineage>
        <taxon>Bacteria</taxon>
        <taxon>Bacillati</taxon>
        <taxon>Bacillota</taxon>
        <taxon>Bacilli</taxon>
        <taxon>Bacillales</taxon>
        <taxon>Caryophanaceae</taxon>
        <taxon>Ureibacillus</taxon>
    </lineage>
</organism>
<dbReference type="EMBL" id="JACHGZ010000004">
    <property type="protein sequence ID" value="MBB5148165.1"/>
    <property type="molecule type" value="Genomic_DNA"/>
</dbReference>
<gene>
    <name evidence="2" type="ORF">HNR36_000550</name>
</gene>
<dbReference type="SUPFAM" id="SSF69279">
    <property type="entry name" value="Phage tail proteins"/>
    <property type="match status" value="1"/>
</dbReference>